<dbReference type="GO" id="GO:0030030">
    <property type="term" value="P:cell projection organization"/>
    <property type="evidence" value="ECO:0007669"/>
    <property type="project" value="UniProtKB-KW"/>
</dbReference>
<keyword evidence="3" id="KW-0963">Cytoplasm</keyword>
<dbReference type="EnsemblProtists" id="PYU1_T007981">
    <property type="protein sequence ID" value="PYU1_T007981"/>
    <property type="gene ID" value="PYU1_G007965"/>
</dbReference>
<dbReference type="eggNOG" id="ENOG502RNWW">
    <property type="taxonomic scope" value="Eukaryota"/>
</dbReference>
<dbReference type="EMBL" id="GL376617">
    <property type="status" value="NOT_ANNOTATED_CDS"/>
    <property type="molecule type" value="Genomic_DNA"/>
</dbReference>
<keyword evidence="5 8" id="KW-0175">Coiled coil</keyword>
<keyword evidence="4" id="KW-0970">Cilium biogenesis/degradation</keyword>
<evidence type="ECO:0000313" key="9">
    <source>
        <dbReference type="EnsemblProtists" id="PYU1_T007981"/>
    </source>
</evidence>
<dbReference type="HOGENOM" id="CLU_1285569_0_0_1"/>
<evidence type="ECO:0000313" key="10">
    <source>
        <dbReference type="Proteomes" id="UP000019132"/>
    </source>
</evidence>
<dbReference type="AlphaFoldDB" id="K3WSN7"/>
<protein>
    <submittedName>
        <fullName evidence="9">Uncharacterized protein</fullName>
    </submittedName>
</protein>
<sequence length="202" mass="23566">MKKVIEKLRSENEKLVKRPAVSPEKVELLRRKLKEHKDARVQLDTQVDQLQAENAELKKEKLRLQQKLRVAASTLTSGGSGTAQKAVDDLQAQLVDKDTQLSRFETETKELKQRLARQETQIEELQFQLETRQTHDGDSAENDELVQELEAHIEALEEENAKLQNELAAFDEEFFEEIEDLKYKYAQAVREKQQLEKRIRLK</sequence>
<dbReference type="InterPro" id="IPR026201">
    <property type="entry name" value="Cep290"/>
</dbReference>
<name>K3WSN7_GLOUD</name>
<dbReference type="STRING" id="431595.K3WSN7"/>
<accession>K3WSN7</accession>
<dbReference type="Gene3D" id="1.10.287.1490">
    <property type="match status" value="1"/>
</dbReference>
<evidence type="ECO:0000256" key="8">
    <source>
        <dbReference type="SAM" id="Coils"/>
    </source>
</evidence>
<proteinExistence type="predicted"/>
<reference evidence="9" key="3">
    <citation type="submission" date="2015-02" db="UniProtKB">
        <authorList>
            <consortium name="EnsemblProtists"/>
        </authorList>
    </citation>
    <scope>IDENTIFICATION</scope>
    <source>
        <strain evidence="9">DAOM BR144</strain>
    </source>
</reference>
<evidence type="ECO:0000256" key="4">
    <source>
        <dbReference type="ARBA" id="ARBA00022794"/>
    </source>
</evidence>
<evidence type="ECO:0000256" key="7">
    <source>
        <dbReference type="ARBA" id="ARBA00023273"/>
    </source>
</evidence>
<evidence type="ECO:0000256" key="2">
    <source>
        <dbReference type="ARBA" id="ARBA00004300"/>
    </source>
</evidence>
<keyword evidence="7" id="KW-0966">Cell projection</keyword>
<feature type="coiled-coil region" evidence="8">
    <location>
        <begin position="26"/>
        <end position="198"/>
    </location>
</feature>
<dbReference type="GO" id="GO:0005813">
    <property type="term" value="C:centrosome"/>
    <property type="evidence" value="ECO:0007669"/>
    <property type="project" value="UniProtKB-SubCell"/>
</dbReference>
<dbReference type="PANTHER" id="PTHR18879">
    <property type="entry name" value="CENTROSOMAL PROTEIN OF 290 KDA"/>
    <property type="match status" value="1"/>
</dbReference>
<evidence type="ECO:0000256" key="3">
    <source>
        <dbReference type="ARBA" id="ARBA00022490"/>
    </source>
</evidence>
<evidence type="ECO:0000256" key="1">
    <source>
        <dbReference type="ARBA" id="ARBA00004120"/>
    </source>
</evidence>
<dbReference type="InParanoid" id="K3WSN7"/>
<keyword evidence="6" id="KW-0206">Cytoskeleton</keyword>
<comment type="subcellular location">
    <subcellularLocation>
        <location evidence="1">Cytoplasm</location>
        <location evidence="1">Cytoskeleton</location>
        <location evidence="1">Cilium basal body</location>
    </subcellularLocation>
    <subcellularLocation>
        <location evidence="2">Cytoplasm</location>
        <location evidence="2">Cytoskeleton</location>
        <location evidence="2">Microtubule organizing center</location>
        <location evidence="2">Centrosome</location>
    </subcellularLocation>
</comment>
<keyword evidence="10" id="KW-1185">Reference proteome</keyword>
<dbReference type="PANTHER" id="PTHR18879:SF20">
    <property type="entry name" value="CENTROSOMAL PROTEIN OF 290 KDA"/>
    <property type="match status" value="1"/>
</dbReference>
<dbReference type="VEuPathDB" id="FungiDB:PYU1_G007965"/>
<dbReference type="Proteomes" id="UP000019132">
    <property type="component" value="Unassembled WGS sequence"/>
</dbReference>
<reference evidence="10" key="2">
    <citation type="submission" date="2010-04" db="EMBL/GenBank/DDBJ databases">
        <authorList>
            <person name="Buell R."/>
            <person name="Hamilton J."/>
            <person name="Hostetler J."/>
        </authorList>
    </citation>
    <scope>NUCLEOTIDE SEQUENCE [LARGE SCALE GENOMIC DNA]</scope>
    <source>
        <strain evidence="10">DAOM:BR144</strain>
    </source>
</reference>
<evidence type="ECO:0000256" key="6">
    <source>
        <dbReference type="ARBA" id="ARBA00023212"/>
    </source>
</evidence>
<evidence type="ECO:0000256" key="5">
    <source>
        <dbReference type="ARBA" id="ARBA00023054"/>
    </source>
</evidence>
<reference evidence="10" key="1">
    <citation type="journal article" date="2010" name="Genome Biol.">
        <title>Genome sequence of the necrotrophic plant pathogen Pythium ultimum reveals original pathogenicity mechanisms and effector repertoire.</title>
        <authorList>
            <person name="Levesque C.A."/>
            <person name="Brouwer H."/>
            <person name="Cano L."/>
            <person name="Hamilton J.P."/>
            <person name="Holt C."/>
            <person name="Huitema E."/>
            <person name="Raffaele S."/>
            <person name="Robideau G.P."/>
            <person name="Thines M."/>
            <person name="Win J."/>
            <person name="Zerillo M.M."/>
            <person name="Beakes G.W."/>
            <person name="Boore J.L."/>
            <person name="Busam D."/>
            <person name="Dumas B."/>
            <person name="Ferriera S."/>
            <person name="Fuerstenberg S.I."/>
            <person name="Gachon C.M."/>
            <person name="Gaulin E."/>
            <person name="Govers F."/>
            <person name="Grenville-Briggs L."/>
            <person name="Horner N."/>
            <person name="Hostetler J."/>
            <person name="Jiang R.H."/>
            <person name="Johnson J."/>
            <person name="Krajaejun T."/>
            <person name="Lin H."/>
            <person name="Meijer H.J."/>
            <person name="Moore B."/>
            <person name="Morris P."/>
            <person name="Phuntmart V."/>
            <person name="Puiu D."/>
            <person name="Shetty J."/>
            <person name="Stajich J.E."/>
            <person name="Tripathy S."/>
            <person name="Wawra S."/>
            <person name="van West P."/>
            <person name="Whitty B.R."/>
            <person name="Coutinho P.M."/>
            <person name="Henrissat B."/>
            <person name="Martin F."/>
            <person name="Thomas P.D."/>
            <person name="Tyler B.M."/>
            <person name="De Vries R.P."/>
            <person name="Kamoun S."/>
            <person name="Yandell M."/>
            <person name="Tisserat N."/>
            <person name="Buell C.R."/>
        </authorList>
    </citation>
    <scope>NUCLEOTIDE SEQUENCE</scope>
    <source>
        <strain evidence="10">DAOM:BR144</strain>
    </source>
</reference>
<organism evidence="9 10">
    <name type="scientific">Globisporangium ultimum (strain ATCC 200006 / CBS 805.95 / DAOM BR144)</name>
    <name type="common">Pythium ultimum</name>
    <dbReference type="NCBI Taxonomy" id="431595"/>
    <lineage>
        <taxon>Eukaryota</taxon>
        <taxon>Sar</taxon>
        <taxon>Stramenopiles</taxon>
        <taxon>Oomycota</taxon>
        <taxon>Peronosporomycetes</taxon>
        <taxon>Pythiales</taxon>
        <taxon>Pythiaceae</taxon>
        <taxon>Globisporangium</taxon>
    </lineage>
</organism>